<name>A0ABW0XSB7_9ACTN</name>
<reference evidence="2" key="1">
    <citation type="journal article" date="2019" name="Int. J. Syst. Evol. Microbiol.">
        <title>The Global Catalogue of Microorganisms (GCM) 10K type strain sequencing project: providing services to taxonomists for standard genome sequencing and annotation.</title>
        <authorList>
            <consortium name="The Broad Institute Genomics Platform"/>
            <consortium name="The Broad Institute Genome Sequencing Center for Infectious Disease"/>
            <person name="Wu L."/>
            <person name="Ma J."/>
        </authorList>
    </citation>
    <scope>NUCLEOTIDE SEQUENCE [LARGE SCALE GENOMIC DNA]</scope>
    <source>
        <strain evidence="2">JCM 13852</strain>
    </source>
</reference>
<organism evidence="1 2">
    <name type="scientific">Streptomyces incanus</name>
    <dbReference type="NCBI Taxonomy" id="887453"/>
    <lineage>
        <taxon>Bacteria</taxon>
        <taxon>Bacillati</taxon>
        <taxon>Actinomycetota</taxon>
        <taxon>Actinomycetes</taxon>
        <taxon>Kitasatosporales</taxon>
        <taxon>Streptomycetaceae</taxon>
        <taxon>Streptomyces</taxon>
    </lineage>
</organism>
<sequence>MHQTVAALEAAARSASLRGAKREGIDEAVNYLISKAEHLRCDTALERGRPIVTGVIEGAWCAT</sequence>
<dbReference type="EMBL" id="JBHSPC010000065">
    <property type="protein sequence ID" value="MFC5672557.1"/>
    <property type="molecule type" value="Genomic_DNA"/>
</dbReference>
<accession>A0ABW0XSB7</accession>
<proteinExistence type="predicted"/>
<comment type="caution">
    <text evidence="1">The sequence shown here is derived from an EMBL/GenBank/DDBJ whole genome shotgun (WGS) entry which is preliminary data.</text>
</comment>
<gene>
    <name evidence="1" type="ORF">ACFP2V_21260</name>
</gene>
<evidence type="ECO:0000313" key="2">
    <source>
        <dbReference type="Proteomes" id="UP001596183"/>
    </source>
</evidence>
<dbReference type="Proteomes" id="UP001596183">
    <property type="component" value="Unassembled WGS sequence"/>
</dbReference>
<dbReference type="RefSeq" id="WP_381214688.1">
    <property type="nucleotide sequence ID" value="NZ_JBHSPC010000065.1"/>
</dbReference>
<keyword evidence="2" id="KW-1185">Reference proteome</keyword>
<protein>
    <submittedName>
        <fullName evidence="1">Uncharacterized protein</fullName>
    </submittedName>
</protein>
<evidence type="ECO:0000313" key="1">
    <source>
        <dbReference type="EMBL" id="MFC5672557.1"/>
    </source>
</evidence>